<dbReference type="GO" id="GO:0050803">
    <property type="term" value="P:regulation of synapse structure or activity"/>
    <property type="evidence" value="ECO:0007669"/>
    <property type="project" value="TreeGrafter"/>
</dbReference>
<evidence type="ECO:0000313" key="6">
    <source>
        <dbReference type="EMBL" id="KAJ6639784.1"/>
    </source>
</evidence>
<dbReference type="InterPro" id="IPR027378">
    <property type="entry name" value="Nucleotide_channel_N"/>
</dbReference>
<dbReference type="GO" id="GO:0005313">
    <property type="term" value="F:L-glutamate transmembrane transporter activity"/>
    <property type="evidence" value="ECO:0007669"/>
    <property type="project" value="TreeGrafter"/>
</dbReference>
<dbReference type="GO" id="GO:0098700">
    <property type="term" value="P:neurotransmitter loading into synaptic vesicle"/>
    <property type="evidence" value="ECO:0007669"/>
    <property type="project" value="TreeGrafter"/>
</dbReference>
<name>A0A9Q0MYM9_9DIPT</name>
<dbReference type="EMBL" id="WJQU01000003">
    <property type="protein sequence ID" value="KAJ6639784.1"/>
    <property type="molecule type" value="Genomic_DNA"/>
</dbReference>
<feature type="transmembrane region" description="Helical" evidence="5">
    <location>
        <begin position="50"/>
        <end position="69"/>
    </location>
</feature>
<evidence type="ECO:0000313" key="7">
    <source>
        <dbReference type="Proteomes" id="UP001151699"/>
    </source>
</evidence>
<comment type="subcellular location">
    <subcellularLocation>
        <location evidence="1">Membrane</location>
        <topology evidence="1">Multi-pass membrane protein</topology>
    </subcellularLocation>
</comment>
<dbReference type="PANTHER" id="PTHR11662">
    <property type="entry name" value="SOLUTE CARRIER FAMILY 17"/>
    <property type="match status" value="1"/>
</dbReference>
<evidence type="ECO:0000256" key="1">
    <source>
        <dbReference type="ARBA" id="ARBA00004141"/>
    </source>
</evidence>
<evidence type="ECO:0000256" key="3">
    <source>
        <dbReference type="ARBA" id="ARBA00022989"/>
    </source>
</evidence>
<dbReference type="Gene3D" id="1.20.120.540">
    <property type="entry name" value="Voltage-gated potassium channels"/>
    <property type="match status" value="1"/>
</dbReference>
<dbReference type="AlphaFoldDB" id="A0A9Q0MYM9"/>
<keyword evidence="3 5" id="KW-1133">Transmembrane helix</keyword>
<dbReference type="GO" id="GO:0005326">
    <property type="term" value="F:neurotransmitter transmembrane transporter activity"/>
    <property type="evidence" value="ECO:0007669"/>
    <property type="project" value="TreeGrafter"/>
</dbReference>
<keyword evidence="7" id="KW-1185">Reference proteome</keyword>
<dbReference type="GO" id="GO:0060076">
    <property type="term" value="C:excitatory synapse"/>
    <property type="evidence" value="ECO:0007669"/>
    <property type="project" value="TreeGrafter"/>
</dbReference>
<keyword evidence="2 5" id="KW-0812">Transmembrane</keyword>
<sequence>MEKPNNLEECDNFGQEKSENVTGDIDLTKSFGEINRPPLRYVDKYVRPRLFGLSARYTVAFMAMIAFIVKFGMRCNLGAAKLEKSCNFTGVENLPWNTAVESMAESNFFWSYIITQIPGGLLASVFPANRVFGIALLTSSVLHMFLPAATKLDTTLLIIRVLQGLVEIRAWIV</sequence>
<protein>
    <submittedName>
        <fullName evidence="6">Vesicular glutamate transporter 2</fullName>
    </submittedName>
</protein>
<keyword evidence="4 5" id="KW-0472">Membrane</keyword>
<dbReference type="PANTHER" id="PTHR11662:SF456">
    <property type="entry name" value="VESICULAR GLUTAMATE TRANSPORTER, ISOFORM A"/>
    <property type="match status" value="1"/>
</dbReference>
<dbReference type="InterPro" id="IPR050382">
    <property type="entry name" value="MFS_Na/Anion_cotransporter"/>
</dbReference>
<dbReference type="GO" id="GO:0035249">
    <property type="term" value="P:synaptic transmission, glutamatergic"/>
    <property type="evidence" value="ECO:0007669"/>
    <property type="project" value="TreeGrafter"/>
</dbReference>
<comment type="caution">
    <text evidence="6">The sequence shown here is derived from an EMBL/GenBank/DDBJ whole genome shotgun (WGS) entry which is preliminary data.</text>
</comment>
<evidence type="ECO:0000256" key="5">
    <source>
        <dbReference type="SAM" id="Phobius"/>
    </source>
</evidence>
<dbReference type="InterPro" id="IPR036259">
    <property type="entry name" value="MFS_trans_sf"/>
</dbReference>
<accession>A0A9Q0MYM9</accession>
<dbReference type="OrthoDB" id="2985014at2759"/>
<organism evidence="6 7">
    <name type="scientific">Pseudolycoriella hygida</name>
    <dbReference type="NCBI Taxonomy" id="35572"/>
    <lineage>
        <taxon>Eukaryota</taxon>
        <taxon>Metazoa</taxon>
        <taxon>Ecdysozoa</taxon>
        <taxon>Arthropoda</taxon>
        <taxon>Hexapoda</taxon>
        <taxon>Insecta</taxon>
        <taxon>Pterygota</taxon>
        <taxon>Neoptera</taxon>
        <taxon>Endopterygota</taxon>
        <taxon>Diptera</taxon>
        <taxon>Nematocera</taxon>
        <taxon>Sciaroidea</taxon>
        <taxon>Sciaridae</taxon>
        <taxon>Pseudolycoriella</taxon>
    </lineage>
</organism>
<dbReference type="GO" id="GO:0030672">
    <property type="term" value="C:synaptic vesicle membrane"/>
    <property type="evidence" value="ECO:0007669"/>
    <property type="project" value="TreeGrafter"/>
</dbReference>
<gene>
    <name evidence="6" type="primary">SLC17A6</name>
    <name evidence="6" type="ORF">Bhyg_12531</name>
</gene>
<reference evidence="6" key="1">
    <citation type="submission" date="2022-07" db="EMBL/GenBank/DDBJ databases">
        <authorList>
            <person name="Trinca V."/>
            <person name="Uliana J.V.C."/>
            <person name="Torres T.T."/>
            <person name="Ward R.J."/>
            <person name="Monesi N."/>
        </authorList>
    </citation>
    <scope>NUCLEOTIDE SEQUENCE</scope>
    <source>
        <strain evidence="6">HSMRA1968</strain>
        <tissue evidence="6">Whole embryos</tissue>
    </source>
</reference>
<dbReference type="SUPFAM" id="SSF103473">
    <property type="entry name" value="MFS general substrate transporter"/>
    <property type="match status" value="1"/>
</dbReference>
<proteinExistence type="predicted"/>
<evidence type="ECO:0000256" key="2">
    <source>
        <dbReference type="ARBA" id="ARBA00022692"/>
    </source>
</evidence>
<evidence type="ECO:0000256" key="4">
    <source>
        <dbReference type="ARBA" id="ARBA00023136"/>
    </source>
</evidence>
<dbReference type="Proteomes" id="UP001151699">
    <property type="component" value="Chromosome X"/>
</dbReference>